<organism evidence="2 3">
    <name type="scientific">Prorocentrum cordatum</name>
    <dbReference type="NCBI Taxonomy" id="2364126"/>
    <lineage>
        <taxon>Eukaryota</taxon>
        <taxon>Sar</taxon>
        <taxon>Alveolata</taxon>
        <taxon>Dinophyceae</taxon>
        <taxon>Prorocentrales</taxon>
        <taxon>Prorocentraceae</taxon>
        <taxon>Prorocentrum</taxon>
    </lineage>
</organism>
<evidence type="ECO:0000313" key="3">
    <source>
        <dbReference type="Proteomes" id="UP001189429"/>
    </source>
</evidence>
<sequence length="142" mass="14264">MLRRRAVPGGGAATQAPAAAAAEREGTALTAESIWVVPSAKAAAEAGEGAAGGRQAAEGAQTAEEEPAPPAARPELSPWAEEALSRRRCAQLAESAGLAPSGAPLCAALADICTSGRCDAVAVVYHPSGRREPVELARPEES</sequence>
<gene>
    <name evidence="2" type="ORF">PCOR1329_LOCUS42241</name>
</gene>
<proteinExistence type="predicted"/>
<comment type="caution">
    <text evidence="2">The sequence shown here is derived from an EMBL/GenBank/DDBJ whole genome shotgun (WGS) entry which is preliminary data.</text>
</comment>
<reference evidence="2" key="1">
    <citation type="submission" date="2023-10" db="EMBL/GenBank/DDBJ databases">
        <authorList>
            <person name="Chen Y."/>
            <person name="Shah S."/>
            <person name="Dougan E. K."/>
            <person name="Thang M."/>
            <person name="Chan C."/>
        </authorList>
    </citation>
    <scope>NUCLEOTIDE SEQUENCE [LARGE SCALE GENOMIC DNA]</scope>
</reference>
<name>A0ABN9TTM6_9DINO</name>
<feature type="region of interest" description="Disordered" evidence="1">
    <location>
        <begin position="1"/>
        <end position="27"/>
    </location>
</feature>
<feature type="region of interest" description="Disordered" evidence="1">
    <location>
        <begin position="40"/>
        <end position="79"/>
    </location>
</feature>
<feature type="compositionally biased region" description="Low complexity" evidence="1">
    <location>
        <begin position="42"/>
        <end position="62"/>
    </location>
</feature>
<dbReference type="EMBL" id="CAUYUJ010015072">
    <property type="protein sequence ID" value="CAK0849579.1"/>
    <property type="molecule type" value="Genomic_DNA"/>
</dbReference>
<accession>A0ABN9TTM6</accession>
<keyword evidence="3" id="KW-1185">Reference proteome</keyword>
<evidence type="ECO:0000313" key="2">
    <source>
        <dbReference type="EMBL" id="CAK0849579.1"/>
    </source>
</evidence>
<evidence type="ECO:0000256" key="1">
    <source>
        <dbReference type="SAM" id="MobiDB-lite"/>
    </source>
</evidence>
<protein>
    <submittedName>
        <fullName evidence="2">Uncharacterized protein</fullName>
    </submittedName>
</protein>
<dbReference type="Proteomes" id="UP001189429">
    <property type="component" value="Unassembled WGS sequence"/>
</dbReference>
<feature type="compositionally biased region" description="Low complexity" evidence="1">
    <location>
        <begin position="13"/>
        <end position="27"/>
    </location>
</feature>